<sequence length="242" mass="28415">MSLNPSSGHRSKRGSSDDNKSSSGSEAGPVKLLTTHPEFDQIVKDLKRFDLSLDLEYNHGNTGLKAHESYFREAMKNLQKASKALADKLEEISKLTARKKRRMDQLDLLKKDCRSRMESNTDPERVWKKWLENHNEEDKKKREQKRRAEEAKQQAQIRRHPQEKHYKGHWFKWSDQDEYFLKKYATKGFKPEDMILGENGLQGQLKNSLENIRWHENPKNDLKLISRPSEKDLSTQEVGTIR</sequence>
<feature type="compositionally biased region" description="Basic and acidic residues" evidence="2">
    <location>
        <begin position="217"/>
        <end position="234"/>
    </location>
</feature>
<evidence type="ECO:0000256" key="1">
    <source>
        <dbReference type="SAM" id="Coils"/>
    </source>
</evidence>
<evidence type="ECO:0000256" key="2">
    <source>
        <dbReference type="SAM" id="MobiDB-lite"/>
    </source>
</evidence>
<feature type="region of interest" description="Disordered" evidence="2">
    <location>
        <begin position="1"/>
        <end position="34"/>
    </location>
</feature>
<gene>
    <name evidence="3" type="ORF">BCON_0095g00110</name>
</gene>
<keyword evidence="1" id="KW-0175">Coiled coil</keyword>
<dbReference type="AlphaFoldDB" id="A0A4Z1IEW6"/>
<organism evidence="3 4">
    <name type="scientific">Botryotinia convoluta</name>
    <dbReference type="NCBI Taxonomy" id="54673"/>
    <lineage>
        <taxon>Eukaryota</taxon>
        <taxon>Fungi</taxon>
        <taxon>Dikarya</taxon>
        <taxon>Ascomycota</taxon>
        <taxon>Pezizomycotina</taxon>
        <taxon>Leotiomycetes</taxon>
        <taxon>Helotiales</taxon>
        <taxon>Sclerotiniaceae</taxon>
        <taxon>Botryotinia</taxon>
    </lineage>
</organism>
<dbReference type="OrthoDB" id="3563402at2759"/>
<feature type="compositionally biased region" description="Basic and acidic residues" evidence="2">
    <location>
        <begin position="135"/>
        <end position="152"/>
    </location>
</feature>
<dbReference type="Proteomes" id="UP000297527">
    <property type="component" value="Unassembled WGS sequence"/>
</dbReference>
<evidence type="ECO:0000313" key="4">
    <source>
        <dbReference type="Proteomes" id="UP000297527"/>
    </source>
</evidence>
<comment type="caution">
    <text evidence="3">The sequence shown here is derived from an EMBL/GenBank/DDBJ whole genome shotgun (WGS) entry which is preliminary data.</text>
</comment>
<reference evidence="3 4" key="1">
    <citation type="submission" date="2017-12" db="EMBL/GenBank/DDBJ databases">
        <title>Comparative genomics of Botrytis spp.</title>
        <authorList>
            <person name="Valero-Jimenez C.A."/>
            <person name="Tapia P."/>
            <person name="Veloso J."/>
            <person name="Silva-Moreno E."/>
            <person name="Staats M."/>
            <person name="Valdes J.H."/>
            <person name="Van Kan J.A.L."/>
        </authorList>
    </citation>
    <scope>NUCLEOTIDE SEQUENCE [LARGE SCALE GENOMIC DNA]</scope>
    <source>
        <strain evidence="3 4">MUCL11595</strain>
    </source>
</reference>
<dbReference type="EMBL" id="PQXN01000095">
    <property type="protein sequence ID" value="TGO55197.1"/>
    <property type="molecule type" value="Genomic_DNA"/>
</dbReference>
<feature type="coiled-coil region" evidence="1">
    <location>
        <begin position="71"/>
        <end position="98"/>
    </location>
</feature>
<name>A0A4Z1IEW6_9HELO</name>
<feature type="region of interest" description="Disordered" evidence="2">
    <location>
        <begin position="217"/>
        <end position="242"/>
    </location>
</feature>
<feature type="region of interest" description="Disordered" evidence="2">
    <location>
        <begin position="135"/>
        <end position="163"/>
    </location>
</feature>
<evidence type="ECO:0000313" key="3">
    <source>
        <dbReference type="EMBL" id="TGO55197.1"/>
    </source>
</evidence>
<keyword evidence="4" id="KW-1185">Reference proteome</keyword>
<accession>A0A4Z1IEW6</accession>
<protein>
    <submittedName>
        <fullName evidence="3">Uncharacterized protein</fullName>
    </submittedName>
</protein>
<proteinExistence type="predicted"/>